<dbReference type="InterPro" id="IPR001969">
    <property type="entry name" value="Aspartic_peptidase_AS"/>
</dbReference>
<dbReference type="InterPro" id="IPR018061">
    <property type="entry name" value="Retropepsins"/>
</dbReference>
<feature type="region of interest" description="Disordered" evidence="2">
    <location>
        <begin position="1"/>
        <end position="39"/>
    </location>
</feature>
<dbReference type="GO" id="GO:0006508">
    <property type="term" value="P:proteolysis"/>
    <property type="evidence" value="ECO:0007669"/>
    <property type="project" value="InterPro"/>
</dbReference>
<comment type="caution">
    <text evidence="4">The sequence shown here is derived from an EMBL/GenBank/DDBJ whole genome shotgun (WGS) entry which is preliminary data.</text>
</comment>
<accession>A0AAD9VL41</accession>
<organism evidence="4 5">
    <name type="scientific">Odynerus spinipes</name>
    <dbReference type="NCBI Taxonomy" id="1348599"/>
    <lineage>
        <taxon>Eukaryota</taxon>
        <taxon>Metazoa</taxon>
        <taxon>Ecdysozoa</taxon>
        <taxon>Arthropoda</taxon>
        <taxon>Hexapoda</taxon>
        <taxon>Insecta</taxon>
        <taxon>Pterygota</taxon>
        <taxon>Neoptera</taxon>
        <taxon>Endopterygota</taxon>
        <taxon>Hymenoptera</taxon>
        <taxon>Apocrita</taxon>
        <taxon>Aculeata</taxon>
        <taxon>Vespoidea</taxon>
        <taxon>Vespidae</taxon>
        <taxon>Eumeninae</taxon>
        <taxon>Odynerus</taxon>
    </lineage>
</organism>
<reference evidence="4" key="2">
    <citation type="journal article" date="2023" name="Commun. Biol.">
        <title>Intrasexual cuticular hydrocarbon dimorphism in a wasp sheds light on hydrocarbon biosynthesis genes in Hymenoptera.</title>
        <authorList>
            <person name="Moris V.C."/>
            <person name="Podsiadlowski L."/>
            <person name="Martin S."/>
            <person name="Oeyen J.P."/>
            <person name="Donath A."/>
            <person name="Petersen M."/>
            <person name="Wilbrandt J."/>
            <person name="Misof B."/>
            <person name="Liedtke D."/>
            <person name="Thamm M."/>
            <person name="Scheiner R."/>
            <person name="Schmitt T."/>
            <person name="Niehuis O."/>
        </authorList>
    </citation>
    <scope>NUCLEOTIDE SEQUENCE</scope>
    <source>
        <strain evidence="4">GBR_01_08_01A</strain>
    </source>
</reference>
<feature type="compositionally biased region" description="Low complexity" evidence="2">
    <location>
        <begin position="655"/>
        <end position="669"/>
    </location>
</feature>
<evidence type="ECO:0000313" key="4">
    <source>
        <dbReference type="EMBL" id="KAK2578538.1"/>
    </source>
</evidence>
<keyword evidence="1" id="KW-0378">Hydrolase</keyword>
<dbReference type="Proteomes" id="UP001258017">
    <property type="component" value="Unassembled WGS sequence"/>
</dbReference>
<dbReference type="InterPro" id="IPR021109">
    <property type="entry name" value="Peptidase_aspartic_dom_sf"/>
</dbReference>
<feature type="compositionally biased region" description="Basic and acidic residues" evidence="2">
    <location>
        <begin position="22"/>
        <end position="38"/>
    </location>
</feature>
<name>A0AAD9VL41_9HYME</name>
<feature type="compositionally biased region" description="Acidic residues" evidence="2">
    <location>
        <begin position="587"/>
        <end position="599"/>
    </location>
</feature>
<feature type="compositionally biased region" description="Polar residues" evidence="2">
    <location>
        <begin position="621"/>
        <end position="630"/>
    </location>
</feature>
<dbReference type="PROSITE" id="PS50175">
    <property type="entry name" value="ASP_PROT_RETROV"/>
    <property type="match status" value="1"/>
</dbReference>
<feature type="compositionally biased region" description="Basic residues" evidence="2">
    <location>
        <begin position="545"/>
        <end position="555"/>
    </location>
</feature>
<evidence type="ECO:0000313" key="5">
    <source>
        <dbReference type="Proteomes" id="UP001258017"/>
    </source>
</evidence>
<dbReference type="Gene3D" id="2.40.70.10">
    <property type="entry name" value="Acid Proteases"/>
    <property type="match status" value="1"/>
</dbReference>
<dbReference type="EMBL" id="JAIFRP010000244">
    <property type="protein sequence ID" value="KAK2578538.1"/>
    <property type="molecule type" value="Genomic_DNA"/>
</dbReference>
<feature type="domain" description="Peptidase A2" evidence="3">
    <location>
        <begin position="293"/>
        <end position="328"/>
    </location>
</feature>
<protein>
    <recommendedName>
        <fullName evidence="3">Peptidase A2 domain-containing protein</fullName>
    </recommendedName>
</protein>
<dbReference type="Pfam" id="PF00077">
    <property type="entry name" value="RVP"/>
    <property type="match status" value="1"/>
</dbReference>
<dbReference type="GO" id="GO:0004190">
    <property type="term" value="F:aspartic-type endopeptidase activity"/>
    <property type="evidence" value="ECO:0007669"/>
    <property type="project" value="InterPro"/>
</dbReference>
<feature type="region of interest" description="Disordered" evidence="2">
    <location>
        <begin position="689"/>
        <end position="725"/>
    </location>
</feature>
<feature type="region of interest" description="Disordered" evidence="2">
    <location>
        <begin position="517"/>
        <end position="672"/>
    </location>
</feature>
<dbReference type="PROSITE" id="PS00141">
    <property type="entry name" value="ASP_PROTEASE"/>
    <property type="match status" value="1"/>
</dbReference>
<proteinExistence type="predicted"/>
<feature type="compositionally biased region" description="Basic residues" evidence="2">
    <location>
        <begin position="522"/>
        <end position="535"/>
    </location>
</feature>
<evidence type="ECO:0000256" key="2">
    <source>
        <dbReference type="SAM" id="MobiDB-lite"/>
    </source>
</evidence>
<reference evidence="4" key="1">
    <citation type="submission" date="2021-08" db="EMBL/GenBank/DDBJ databases">
        <authorList>
            <person name="Misof B."/>
            <person name="Oliver O."/>
            <person name="Podsiadlowski L."/>
            <person name="Donath A."/>
            <person name="Peters R."/>
            <person name="Mayer C."/>
            <person name="Rust J."/>
            <person name="Gunkel S."/>
            <person name="Lesny P."/>
            <person name="Martin S."/>
            <person name="Oeyen J.P."/>
            <person name="Petersen M."/>
            <person name="Panagiotis P."/>
            <person name="Wilbrandt J."/>
            <person name="Tanja T."/>
        </authorList>
    </citation>
    <scope>NUCLEOTIDE SEQUENCE</scope>
    <source>
        <strain evidence="4">GBR_01_08_01A</strain>
        <tissue evidence="4">Thorax + abdomen</tissue>
    </source>
</reference>
<dbReference type="SUPFAM" id="SSF50630">
    <property type="entry name" value="Acid proteases"/>
    <property type="match status" value="1"/>
</dbReference>
<keyword evidence="5" id="KW-1185">Reference proteome</keyword>
<feature type="compositionally biased region" description="Polar residues" evidence="2">
    <location>
        <begin position="1"/>
        <end position="21"/>
    </location>
</feature>
<feature type="compositionally biased region" description="Basic and acidic residues" evidence="2">
    <location>
        <begin position="639"/>
        <end position="654"/>
    </location>
</feature>
<feature type="compositionally biased region" description="Polar residues" evidence="2">
    <location>
        <begin position="701"/>
        <end position="710"/>
    </location>
</feature>
<sequence length="924" mass="105245">MKDDLTNQMSALKLSGNPNSNVEKEMRASTSTERETRSARSYYSVKDAADLVPNFDGQKVNVMKFISAYESAQELLHPQDLPLFAKVIRLKITGEAENFIRYVETPNLEMLTLELKRMYVPRQSLTKWQTELAFIKQNSWETPLEFGRRVQEIETRAKEIITENNTPEIALGMIKGLEHNALNSFVAGLLNPELENEVCNANPETLNQAIDNAITSWEYLKNRHARLKATFNSPFHVECQQYGETQHDYEHCPYVSRPKTAKPNKTKIHFVRSNTTKPPVVTLQSTVFKKQRAEFLVDTGADISLVKENEIVPEAHRNFNKTINLKGITSEITSTIAEIPIEINKNMHNLHIVAENFPIKENGILGSDFLEKEQATLSYPSNSLEISKGTVLPFKQDTITIPPRTASVIPVQIQNSENFEIGILKDLSPAEGVFVGRALAENRNGLAYTYAINSKETETSFTIPSTTLEAVEINEEGPKQTEDCPIVIKSATCTENIKTIKPVHEPETQAQRVNRLQDNLRKRPKLFHNYLRRPRPSGTESSANRSRRKIPRQQRKYRETNSTSETDSDDENTNKNRETNQLILNEENNDEQLSTDETDASTTSDTHNDKAFSDLDDTETEQLPQNTNFKSPDHTNTNDTDKNTREVTEKHISGSDENNQNNENNYNSDNSDRIVTETIVVHADIHAKHATDSENTHTRKTLTTDNGITRKNNDREINRNTTYNRPKDTRKTVVDQTNLTQDRGQDFMEYASDKTPNEIYNMHENTHITNEYRTLLENFNNIRSAPNVTETPDNIFITKDSGVHFISADGNISLTTEKLITQKLINKDDLNEKLAVGEILASRKRNRYIYTIVVKENKGDQTTLENLFNVFNTLKTLCTSHSTKSIAIEVKDLNLSKFQLTRKVREPGNSKNYETLHTSRVCHP</sequence>
<evidence type="ECO:0000256" key="1">
    <source>
        <dbReference type="ARBA" id="ARBA00022801"/>
    </source>
</evidence>
<evidence type="ECO:0000259" key="3">
    <source>
        <dbReference type="PROSITE" id="PS50175"/>
    </source>
</evidence>
<dbReference type="AlphaFoldDB" id="A0AAD9VL41"/>
<dbReference type="InterPro" id="IPR001995">
    <property type="entry name" value="Peptidase_A2_cat"/>
</dbReference>
<gene>
    <name evidence="4" type="ORF">KPH14_012027</name>
</gene>